<proteinExistence type="predicted"/>
<protein>
    <submittedName>
        <fullName evidence="2">XRE family transcriptional regulator</fullName>
    </submittedName>
</protein>
<dbReference type="Pfam" id="PF17765">
    <property type="entry name" value="MLTR_LBD"/>
    <property type="match status" value="1"/>
</dbReference>
<dbReference type="InterPro" id="IPR010982">
    <property type="entry name" value="Lambda_DNA-bd_dom_sf"/>
</dbReference>
<dbReference type="EMBL" id="RFFH01000004">
    <property type="protein sequence ID" value="RMI32938.1"/>
    <property type="molecule type" value="Genomic_DNA"/>
</dbReference>
<dbReference type="AlphaFoldDB" id="A0A3M2LE13"/>
<dbReference type="OrthoDB" id="3608749at2"/>
<evidence type="ECO:0000313" key="3">
    <source>
        <dbReference type="Proteomes" id="UP000279275"/>
    </source>
</evidence>
<name>A0A3M2LE13_9NOCA</name>
<comment type="caution">
    <text evidence="2">The sequence shown here is derived from an EMBL/GenBank/DDBJ whole genome shotgun (WGS) entry which is preliminary data.</text>
</comment>
<dbReference type="SMART" id="SM00530">
    <property type="entry name" value="HTH_XRE"/>
    <property type="match status" value="1"/>
</dbReference>
<reference evidence="2 3" key="1">
    <citation type="submission" date="2018-10" db="EMBL/GenBank/DDBJ databases">
        <title>Isolation from cow dung.</title>
        <authorList>
            <person name="Ling L."/>
        </authorList>
    </citation>
    <scope>NUCLEOTIDE SEQUENCE [LARGE SCALE GENOMIC DNA]</scope>
    <source>
        <strain evidence="2 3">NEAU-LL90</strain>
    </source>
</reference>
<dbReference type="CDD" id="cd00093">
    <property type="entry name" value="HTH_XRE"/>
    <property type="match status" value="1"/>
</dbReference>
<dbReference type="Proteomes" id="UP000279275">
    <property type="component" value="Unassembled WGS sequence"/>
</dbReference>
<gene>
    <name evidence="2" type="ORF">EBN03_13600</name>
</gene>
<evidence type="ECO:0000313" key="2">
    <source>
        <dbReference type="EMBL" id="RMI32938.1"/>
    </source>
</evidence>
<dbReference type="InterPro" id="IPR001387">
    <property type="entry name" value="Cro/C1-type_HTH"/>
</dbReference>
<evidence type="ECO:0000259" key="1">
    <source>
        <dbReference type="SMART" id="SM00530"/>
    </source>
</evidence>
<organism evidence="2 3">
    <name type="scientific">Nocardia stercoris</name>
    <dbReference type="NCBI Taxonomy" id="2483361"/>
    <lineage>
        <taxon>Bacteria</taxon>
        <taxon>Bacillati</taxon>
        <taxon>Actinomycetota</taxon>
        <taxon>Actinomycetes</taxon>
        <taxon>Mycobacteriales</taxon>
        <taxon>Nocardiaceae</taxon>
        <taxon>Nocardia</taxon>
    </lineage>
</organism>
<dbReference type="Pfam" id="PF13560">
    <property type="entry name" value="HTH_31"/>
    <property type="match status" value="1"/>
</dbReference>
<dbReference type="GO" id="GO:0003677">
    <property type="term" value="F:DNA binding"/>
    <property type="evidence" value="ECO:0007669"/>
    <property type="project" value="InterPro"/>
</dbReference>
<sequence>MSTAARSGELGAFLRAARERLSPAAVGLPDTGRRRTPGLRRQEVAQLAAVSVDWLIRLEQGRAGTPGSAVLDGIADALRLAPDERTHLHLLARGEAPPVARTPGPVRSSLRLILDSLPWPGYLMDHRYEILARNDAAAALFGADFGTGAASNSARLIFLAPDVRAVQLNWEQIARETVGYLRLTATRYPDDAELARLIAELRSESPEFAAWWDDHTVRERNFGTKVIRHRDVGDIPVAYDMLAAPDGSGQILAVVTPVGPAAARALQTLIVARADRLGATTLRAASA</sequence>
<dbReference type="InterPro" id="IPR041413">
    <property type="entry name" value="MLTR_LBD"/>
</dbReference>
<dbReference type="RefSeq" id="WP_122188324.1">
    <property type="nucleotide sequence ID" value="NZ_RFFH01000004.1"/>
</dbReference>
<dbReference type="Gene3D" id="3.30.450.180">
    <property type="match status" value="1"/>
</dbReference>
<feature type="domain" description="HTH cro/C1-type" evidence="1">
    <location>
        <begin position="13"/>
        <end position="85"/>
    </location>
</feature>
<accession>A0A3M2LE13</accession>
<dbReference type="PANTHER" id="PTHR35010">
    <property type="entry name" value="BLL4672 PROTEIN-RELATED"/>
    <property type="match status" value="1"/>
</dbReference>
<keyword evidence="3" id="KW-1185">Reference proteome</keyword>
<dbReference type="SUPFAM" id="SSF47413">
    <property type="entry name" value="lambda repressor-like DNA-binding domains"/>
    <property type="match status" value="1"/>
</dbReference>
<dbReference type="Gene3D" id="1.10.260.40">
    <property type="entry name" value="lambda repressor-like DNA-binding domains"/>
    <property type="match status" value="1"/>
</dbReference>